<dbReference type="EMBL" id="JAYGJQ010000002">
    <property type="protein sequence ID" value="MEA9357362.1"/>
    <property type="molecule type" value="Genomic_DNA"/>
</dbReference>
<dbReference type="InterPro" id="IPR009874">
    <property type="entry name" value="DUF1428"/>
</dbReference>
<dbReference type="Gene3D" id="3.30.70.100">
    <property type="match status" value="1"/>
</dbReference>
<sequence>MATSKYIDICMQPIPKKNLAEYKKLTKYIGKLLIKHGALSSSDYVSDDENAQKYSFPKAVKIGKGEVIIMAFAEFKSKSHRDKVFKLMEKDPAMDKIDMTPKFIDPKRAVIGGFSVVAAVK</sequence>
<dbReference type="SUPFAM" id="SSF54909">
    <property type="entry name" value="Dimeric alpha+beta barrel"/>
    <property type="match status" value="1"/>
</dbReference>
<dbReference type="Proteomes" id="UP001302274">
    <property type="component" value="Unassembled WGS sequence"/>
</dbReference>
<evidence type="ECO:0000313" key="2">
    <source>
        <dbReference type="Proteomes" id="UP001302274"/>
    </source>
</evidence>
<evidence type="ECO:0000313" key="1">
    <source>
        <dbReference type="EMBL" id="MEA9357362.1"/>
    </source>
</evidence>
<dbReference type="RefSeq" id="WP_323577343.1">
    <property type="nucleotide sequence ID" value="NZ_JAYGJQ010000002.1"/>
</dbReference>
<dbReference type="InterPro" id="IPR011008">
    <property type="entry name" value="Dimeric_a/b-barrel"/>
</dbReference>
<gene>
    <name evidence="1" type="ORF">SHI21_14140</name>
</gene>
<organism evidence="1 2">
    <name type="scientific">Bacteriovorax antarcticus</name>
    <dbReference type="NCBI Taxonomy" id="3088717"/>
    <lineage>
        <taxon>Bacteria</taxon>
        <taxon>Pseudomonadati</taxon>
        <taxon>Bdellovibrionota</taxon>
        <taxon>Bacteriovoracia</taxon>
        <taxon>Bacteriovoracales</taxon>
        <taxon>Bacteriovoracaceae</taxon>
        <taxon>Bacteriovorax</taxon>
    </lineage>
</organism>
<proteinExistence type="predicted"/>
<reference evidence="1 2" key="1">
    <citation type="submission" date="2023-11" db="EMBL/GenBank/DDBJ databases">
        <title>A Novel Polar Bacteriovorax (B. antarcticus) Isolated from the Biocrust in Antarctica.</title>
        <authorList>
            <person name="Mun W."/>
            <person name="Choi S.Y."/>
            <person name="Mitchell R.J."/>
        </authorList>
    </citation>
    <scope>NUCLEOTIDE SEQUENCE [LARGE SCALE GENOMIC DNA]</scope>
    <source>
        <strain evidence="1 2">PP10</strain>
    </source>
</reference>
<name>A0ABU5VXM6_9BACT</name>
<comment type="caution">
    <text evidence="1">The sequence shown here is derived from an EMBL/GenBank/DDBJ whole genome shotgun (WGS) entry which is preliminary data.</text>
</comment>
<accession>A0ABU5VXM6</accession>
<protein>
    <submittedName>
        <fullName evidence="1">DUF1428 family protein</fullName>
    </submittedName>
</protein>
<keyword evidence="2" id="KW-1185">Reference proteome</keyword>
<dbReference type="Pfam" id="PF07237">
    <property type="entry name" value="DUF1428"/>
    <property type="match status" value="1"/>
</dbReference>